<evidence type="ECO:0000256" key="1">
    <source>
        <dbReference type="SAM" id="MobiDB-lite"/>
    </source>
</evidence>
<reference evidence="3 4" key="1">
    <citation type="journal article" date="2016" name="Mol. Biol. Evol.">
        <title>Comparative Genomics of Early-Diverging Mushroom-Forming Fungi Provides Insights into the Origins of Lignocellulose Decay Capabilities.</title>
        <authorList>
            <person name="Nagy L.G."/>
            <person name="Riley R."/>
            <person name="Tritt A."/>
            <person name="Adam C."/>
            <person name="Daum C."/>
            <person name="Floudas D."/>
            <person name="Sun H."/>
            <person name="Yadav J.S."/>
            <person name="Pangilinan J."/>
            <person name="Larsson K.H."/>
            <person name="Matsuura K."/>
            <person name="Barry K."/>
            <person name="Labutti K."/>
            <person name="Kuo R."/>
            <person name="Ohm R.A."/>
            <person name="Bhattacharya S.S."/>
            <person name="Shirouzu T."/>
            <person name="Yoshinaga Y."/>
            <person name="Martin F.M."/>
            <person name="Grigoriev I.V."/>
            <person name="Hibbett D.S."/>
        </authorList>
    </citation>
    <scope>NUCLEOTIDE SEQUENCE [LARGE SCALE GENOMIC DNA]</scope>
    <source>
        <strain evidence="3 4">HHB12029</strain>
    </source>
</reference>
<feature type="compositionally biased region" description="Low complexity" evidence="1">
    <location>
        <begin position="10"/>
        <end position="32"/>
    </location>
</feature>
<name>A0A165M0L0_EXIGL</name>
<feature type="compositionally biased region" description="Acidic residues" evidence="1">
    <location>
        <begin position="113"/>
        <end position="128"/>
    </location>
</feature>
<dbReference type="STRING" id="1314781.A0A165M0L0"/>
<feature type="domain" description="DUF6532" evidence="2">
    <location>
        <begin position="213"/>
        <end position="426"/>
    </location>
</feature>
<sequence length="485" mass="54897">MAPTRRTKQKSTPTKTTAKGAARKAQAARTSPTSPRGRKRANVHRALTKKPPRVIGKSLSLHLHIPLRCLSLIIPQVEDEDDEDEDLDLDEEFGDESTLDALDMQSPLQQYGFDDDEGDDEDDEDLADEQAVVPVRRRKSVPSPKFSMSASTPVSRVAQRAPVTPSRLRTPANPLQRAALRYTPYENRVNPRDPSKPLLTKQSPLSQNLLKRSMQKYRADTITRAPFMDEDARVRTATSIFHNVARELDADRRIYRFEDDLIYQENILKMIKRADSQVRGEVVSAARDIVGACFGLGPGRGDVGDNKRYVLHLLANMNFVFLSLMFEELDDGTLHNIQRTGPYRNAIFATLIQQEFFHNHEQMAVAELTANLFNPMPLVVIAFVATAVQCALQDWTTGVRIKSSSDFTVEDWADVYDRHVNALEQMRDRNKQGFVAWTRKLYRNCWATTRQSLANDPQDGPSITAEEMDSYDDVEGLADEYDDEP</sequence>
<dbReference type="Proteomes" id="UP000077266">
    <property type="component" value="Unassembled WGS sequence"/>
</dbReference>
<evidence type="ECO:0000259" key="2">
    <source>
        <dbReference type="Pfam" id="PF20149"/>
    </source>
</evidence>
<feature type="compositionally biased region" description="Acidic residues" evidence="1">
    <location>
        <begin position="466"/>
        <end position="485"/>
    </location>
</feature>
<proteinExistence type="predicted"/>
<protein>
    <recommendedName>
        <fullName evidence="2">DUF6532 domain-containing protein</fullName>
    </recommendedName>
</protein>
<evidence type="ECO:0000313" key="4">
    <source>
        <dbReference type="Proteomes" id="UP000077266"/>
    </source>
</evidence>
<accession>A0A165M0L0</accession>
<feature type="region of interest" description="Disordered" evidence="1">
    <location>
        <begin position="453"/>
        <end position="485"/>
    </location>
</feature>
<dbReference type="OrthoDB" id="3257342at2759"/>
<dbReference type="InterPro" id="IPR045341">
    <property type="entry name" value="DUF6532"/>
</dbReference>
<gene>
    <name evidence="3" type="ORF">EXIGLDRAFT_763439</name>
</gene>
<keyword evidence="4" id="KW-1185">Reference proteome</keyword>
<dbReference type="AlphaFoldDB" id="A0A165M0L0"/>
<dbReference type="Pfam" id="PF20149">
    <property type="entry name" value="DUF6532"/>
    <property type="match status" value="1"/>
</dbReference>
<organism evidence="3 4">
    <name type="scientific">Exidia glandulosa HHB12029</name>
    <dbReference type="NCBI Taxonomy" id="1314781"/>
    <lineage>
        <taxon>Eukaryota</taxon>
        <taxon>Fungi</taxon>
        <taxon>Dikarya</taxon>
        <taxon>Basidiomycota</taxon>
        <taxon>Agaricomycotina</taxon>
        <taxon>Agaricomycetes</taxon>
        <taxon>Auriculariales</taxon>
        <taxon>Exidiaceae</taxon>
        <taxon>Exidia</taxon>
    </lineage>
</organism>
<feature type="region of interest" description="Disordered" evidence="1">
    <location>
        <begin position="1"/>
        <end position="51"/>
    </location>
</feature>
<dbReference type="InParanoid" id="A0A165M0L0"/>
<dbReference type="EMBL" id="KV425917">
    <property type="protein sequence ID" value="KZV98596.1"/>
    <property type="molecule type" value="Genomic_DNA"/>
</dbReference>
<feature type="compositionally biased region" description="Basic residues" evidence="1">
    <location>
        <begin position="36"/>
        <end position="51"/>
    </location>
</feature>
<feature type="region of interest" description="Disordered" evidence="1">
    <location>
        <begin position="96"/>
        <end position="201"/>
    </location>
</feature>
<evidence type="ECO:0000313" key="3">
    <source>
        <dbReference type="EMBL" id="KZV98596.1"/>
    </source>
</evidence>